<dbReference type="Pfam" id="PF19698">
    <property type="entry name" value="DUF6197"/>
    <property type="match status" value="1"/>
</dbReference>
<dbReference type="RefSeq" id="YP_010663334.1">
    <property type="nucleotide sequence ID" value="NC_070895.1"/>
</dbReference>
<reference evidence="2" key="1">
    <citation type="submission" date="2019-05" db="EMBL/GenBank/DDBJ databases">
        <authorList>
            <person name="Begin E.J."/>
            <person name="Burnham C.Matt."/>
            <person name="Chappell E."/>
            <person name="Hambrick G.L."/>
            <person name="Harrington T.R."/>
            <person name="Harris A.E."/>
            <person name="Hasley B.L."/>
            <person name="Haynie C.M."/>
            <person name="Hopkins G.A."/>
            <person name="Hutchins C.B."/>
            <person name="Jester D.A."/>
            <person name="Johnson J."/>
            <person name="Martin A.P."/>
            <person name="Merino K.D."/>
            <person name="Pinkerton C.N."/>
            <person name="Poe J.Gabe."/>
            <person name="Savage T.D."/>
            <person name="Smith R.Hunter."/>
            <person name="Smith J.Zane."/>
            <person name="Spiva T.A."/>
            <person name="Thompson L."/>
            <person name="Thompson N.R."/>
            <person name="Thurman R.E."/>
            <person name="West C.T."/>
            <person name="Reyna N.S."/>
            <person name="Plymale R.C."/>
            <person name="Garlena R.A."/>
            <person name="Russell D.A."/>
            <person name="Pope W.H."/>
            <person name="Jacobs-Sera D."/>
            <person name="Hatfull G.F."/>
        </authorList>
    </citation>
    <scope>NUCLEOTIDE SEQUENCE [LARGE SCALE GENOMIC DNA]</scope>
</reference>
<protein>
    <submittedName>
        <fullName evidence="1">Uncharacterized protein</fullName>
    </submittedName>
</protein>
<dbReference type="Proteomes" id="UP000318552">
    <property type="component" value="Segment"/>
</dbReference>
<evidence type="ECO:0000313" key="2">
    <source>
        <dbReference type="Proteomes" id="UP000318552"/>
    </source>
</evidence>
<keyword evidence="2" id="KW-1185">Reference proteome</keyword>
<dbReference type="InterPro" id="IPR045677">
    <property type="entry name" value="DUF6197"/>
</dbReference>
<dbReference type="EMBL" id="MK967385">
    <property type="protein sequence ID" value="QDM56487.1"/>
    <property type="molecule type" value="Genomic_DNA"/>
</dbReference>
<dbReference type="GeneID" id="77939356"/>
<proteinExistence type="predicted"/>
<name>A0A515MIM5_9CAUD</name>
<accession>A0A515MIM5</accession>
<sequence length="131" mass="14717">MTDNVFDKAAEVLEKDGWCQGDLHDVLHYYGTEQVTGTTRHCALGAIDVAVLGPRAMNLHEEGKVPTGSHDARNQAMKYLTQYLEEHFLPPARSNLNGMSSIPEWNDAEGRTAQEVIDFLRWCGKQETDKQ</sequence>
<evidence type="ECO:0000313" key="1">
    <source>
        <dbReference type="EMBL" id="QDM56487.1"/>
    </source>
</evidence>
<gene>
    <name evidence="1" type="primary">61</name>
    <name evidence="1" type="ORF">SEA_SHECKWES_61</name>
</gene>
<organism evidence="1 2">
    <name type="scientific">Gordonia phage SheckWes</name>
    <dbReference type="NCBI Taxonomy" id="2591117"/>
    <lineage>
        <taxon>Viruses</taxon>
        <taxon>Duplodnaviria</taxon>
        <taxon>Heunggongvirae</taxon>
        <taxon>Uroviricota</taxon>
        <taxon>Caudoviricetes</taxon>
        <taxon>Ponsvirus</taxon>
        <taxon>Ponsvirus sheckwes</taxon>
    </lineage>
</organism>
<dbReference type="KEGG" id="vg:77939356"/>